<dbReference type="GO" id="GO:0003676">
    <property type="term" value="F:nucleic acid binding"/>
    <property type="evidence" value="ECO:0007669"/>
    <property type="project" value="InterPro"/>
</dbReference>
<dbReference type="SUPFAM" id="SSF53098">
    <property type="entry name" value="Ribonuclease H-like"/>
    <property type="match status" value="1"/>
</dbReference>
<evidence type="ECO:0000313" key="1">
    <source>
        <dbReference type="EMBL" id="KAJ8913769.1"/>
    </source>
</evidence>
<name>A0AAV8VHQ3_9CUCU</name>
<evidence type="ECO:0000313" key="2">
    <source>
        <dbReference type="Proteomes" id="UP001159042"/>
    </source>
</evidence>
<dbReference type="EMBL" id="JANEYG010000087">
    <property type="protein sequence ID" value="KAJ8913769.1"/>
    <property type="molecule type" value="Genomic_DNA"/>
</dbReference>
<dbReference type="Proteomes" id="UP001159042">
    <property type="component" value="Unassembled WGS sequence"/>
</dbReference>
<gene>
    <name evidence="1" type="ORF">NQ315_002675</name>
</gene>
<proteinExistence type="predicted"/>
<keyword evidence="2" id="KW-1185">Reference proteome</keyword>
<sequence length="133" mass="15664">MLFIFYDLETRQEKQLEEGSYLHEADLCVFKQCCDTCLNTTVEICKKCCARLQVLKVKPIDRFMEFILNQRKIFKQVVVIAHNGQAFDRQFILNYILTAPDLNPDLIMRGTKIIMMRLENVKFLDSTNYFPIA</sequence>
<dbReference type="AlphaFoldDB" id="A0AAV8VHQ3"/>
<dbReference type="Gene3D" id="3.30.420.10">
    <property type="entry name" value="Ribonuclease H-like superfamily/Ribonuclease H"/>
    <property type="match status" value="1"/>
</dbReference>
<dbReference type="InterPro" id="IPR036397">
    <property type="entry name" value="RNaseH_sf"/>
</dbReference>
<organism evidence="1 2">
    <name type="scientific">Exocentrus adspersus</name>
    <dbReference type="NCBI Taxonomy" id="1586481"/>
    <lineage>
        <taxon>Eukaryota</taxon>
        <taxon>Metazoa</taxon>
        <taxon>Ecdysozoa</taxon>
        <taxon>Arthropoda</taxon>
        <taxon>Hexapoda</taxon>
        <taxon>Insecta</taxon>
        <taxon>Pterygota</taxon>
        <taxon>Neoptera</taxon>
        <taxon>Endopterygota</taxon>
        <taxon>Coleoptera</taxon>
        <taxon>Polyphaga</taxon>
        <taxon>Cucujiformia</taxon>
        <taxon>Chrysomeloidea</taxon>
        <taxon>Cerambycidae</taxon>
        <taxon>Lamiinae</taxon>
        <taxon>Acanthocinini</taxon>
        <taxon>Exocentrus</taxon>
    </lineage>
</organism>
<reference evidence="1 2" key="1">
    <citation type="journal article" date="2023" name="Insect Mol. Biol.">
        <title>Genome sequencing provides insights into the evolution of gene families encoding plant cell wall-degrading enzymes in longhorned beetles.</title>
        <authorList>
            <person name="Shin N.R."/>
            <person name="Okamura Y."/>
            <person name="Kirsch R."/>
            <person name="Pauchet Y."/>
        </authorList>
    </citation>
    <scope>NUCLEOTIDE SEQUENCE [LARGE SCALE GENOMIC DNA]</scope>
    <source>
        <strain evidence="1">EAD_L_NR</strain>
    </source>
</reference>
<evidence type="ECO:0008006" key="3">
    <source>
        <dbReference type="Google" id="ProtNLM"/>
    </source>
</evidence>
<accession>A0AAV8VHQ3</accession>
<dbReference type="InterPro" id="IPR012337">
    <property type="entry name" value="RNaseH-like_sf"/>
</dbReference>
<protein>
    <recommendedName>
        <fullName evidence="3">DNA-directed DNA polymerase</fullName>
    </recommendedName>
</protein>
<comment type="caution">
    <text evidence="1">The sequence shown here is derived from an EMBL/GenBank/DDBJ whole genome shotgun (WGS) entry which is preliminary data.</text>
</comment>